<dbReference type="RefSeq" id="WP_015641264.1">
    <property type="nucleotide sequence ID" value="NC_021219.1"/>
</dbReference>
<evidence type="ECO:0000256" key="3">
    <source>
        <dbReference type="ARBA" id="ARBA00022448"/>
    </source>
</evidence>
<feature type="transmembrane region" description="Helical" evidence="12">
    <location>
        <begin position="206"/>
        <end position="226"/>
    </location>
</feature>
<dbReference type="GO" id="GO:0046872">
    <property type="term" value="F:metal ion binding"/>
    <property type="evidence" value="ECO:0007669"/>
    <property type="project" value="UniProtKB-KW"/>
</dbReference>
<dbReference type="GO" id="GO:0016682">
    <property type="term" value="F:oxidoreductase activity, acting on diphenols and related substances as donors, oxygen as acceptor"/>
    <property type="evidence" value="ECO:0007669"/>
    <property type="project" value="TreeGrafter"/>
</dbReference>
<evidence type="ECO:0000256" key="5">
    <source>
        <dbReference type="ARBA" id="ARBA00022617"/>
    </source>
</evidence>
<organism evidence="13 14">
    <name type="scientific">Candidatus Saccharimonas aalborgensis</name>
    <dbReference type="NCBI Taxonomy" id="1332188"/>
    <lineage>
        <taxon>Bacteria</taxon>
        <taxon>Candidatus Saccharimonadota</taxon>
        <taxon>Candidatus Saccharimonadia</taxon>
        <taxon>Candidatus Saccharimonadales</taxon>
        <taxon>Candidatus Saccharimonadaceae</taxon>
        <taxon>Candidatus Saccharimonas</taxon>
    </lineage>
</organism>
<keyword evidence="11 12" id="KW-0472">Membrane</keyword>
<evidence type="ECO:0000256" key="7">
    <source>
        <dbReference type="ARBA" id="ARBA00022723"/>
    </source>
</evidence>
<proteinExistence type="inferred from homology"/>
<keyword evidence="7" id="KW-0479">Metal-binding</keyword>
<dbReference type="Proteomes" id="UP000013893">
    <property type="component" value="Chromosome"/>
</dbReference>
<dbReference type="GO" id="GO:0009055">
    <property type="term" value="F:electron transfer activity"/>
    <property type="evidence" value="ECO:0007669"/>
    <property type="project" value="InterPro"/>
</dbReference>
<evidence type="ECO:0000256" key="12">
    <source>
        <dbReference type="SAM" id="Phobius"/>
    </source>
</evidence>
<keyword evidence="3" id="KW-0813">Transport</keyword>
<protein>
    <recommendedName>
        <fullName evidence="15">Cytochrome bd ubiquinol oxidase subunit I</fullName>
    </recommendedName>
</protein>
<dbReference type="STRING" id="1332188.L336_0102"/>
<sequence length="420" mass="46283">MDGFLAARSLIGHSLAFHILIVALSIGLPVLLSLFEWYAWRKNSERLRAFVRLLAKWTAVFVIGGIFTGTIIALQMSTLWAPFMNEVRPTVGKFFQLEGYMFLIEAAFLSWYLGTMKQTGTLRHFLISIPISIGSIGSAFFITAVNAFMNNSTATLTSTTINEVSHSVASYIFATTLLVLAYVVWRNLHKQPASTKTFLNWTIKRLVAVSAILLVTLALLGHQSAVNIAETQPAKLAAIELLDKTQSNAPLRIGGDIDANGKAEGGIVLPGMLSLLAGYSTAYEVKGLDQVPRYQWPPLIVHLLFDTKMALVGLSSLLVLGAIFFLWRKGSFPRWFSITFIPLSVVGMIMMELGWFITELGRQTWTVAGKQTTAAAFTHGATIGNSLFIFILLFAVLSCATAFALAYTTRHWRATEKTSW</sequence>
<feature type="transmembrane region" description="Helical" evidence="12">
    <location>
        <begin position="125"/>
        <end position="148"/>
    </location>
</feature>
<dbReference type="GO" id="GO:0020037">
    <property type="term" value="F:heme binding"/>
    <property type="evidence" value="ECO:0007669"/>
    <property type="project" value="TreeGrafter"/>
</dbReference>
<evidence type="ECO:0000256" key="2">
    <source>
        <dbReference type="ARBA" id="ARBA00009819"/>
    </source>
</evidence>
<evidence type="ECO:0000256" key="10">
    <source>
        <dbReference type="ARBA" id="ARBA00023004"/>
    </source>
</evidence>
<evidence type="ECO:0000313" key="14">
    <source>
        <dbReference type="Proteomes" id="UP000013893"/>
    </source>
</evidence>
<dbReference type="HOGENOM" id="CLU_030555_3_2_0"/>
<evidence type="ECO:0000313" key="13">
    <source>
        <dbReference type="EMBL" id="AGL61813.1"/>
    </source>
</evidence>
<feature type="transmembrane region" description="Helical" evidence="12">
    <location>
        <begin position="94"/>
        <end position="113"/>
    </location>
</feature>
<dbReference type="PANTHER" id="PTHR30365:SF14">
    <property type="entry name" value="CYTOCHROME BD MENAQUINOL OXIDASE SUBUNIT I-RELATED"/>
    <property type="match status" value="1"/>
</dbReference>
<comment type="subcellular location">
    <subcellularLocation>
        <location evidence="1">Cell membrane</location>
        <topology evidence="1">Multi-pass membrane protein</topology>
    </subcellularLocation>
</comment>
<evidence type="ECO:0000256" key="4">
    <source>
        <dbReference type="ARBA" id="ARBA00022475"/>
    </source>
</evidence>
<reference evidence="13 14" key="1">
    <citation type="journal article" date="2013" name="Nat. Biotechnol.">
        <title>Genome sequences of rare, uncultured bacteria obtained by differential coverage binning of multiple metagenomes.</title>
        <authorList>
            <person name="Albertsen M."/>
            <person name="Hugenholtz P."/>
            <person name="Skarshewski A."/>
            <person name="Nielsen K.L."/>
            <person name="Tyson G.W."/>
            <person name="Nielsen P.H."/>
        </authorList>
    </citation>
    <scope>NUCLEOTIDE SEQUENCE [LARGE SCALE GENOMIC DNA]</scope>
    <source>
        <strain evidence="13">TM71</strain>
    </source>
</reference>
<feature type="transmembrane region" description="Helical" evidence="12">
    <location>
        <begin position="335"/>
        <end position="357"/>
    </location>
</feature>
<dbReference type="OrthoDB" id="9807042at2"/>
<keyword evidence="9 12" id="KW-1133">Transmembrane helix</keyword>
<keyword evidence="14" id="KW-1185">Reference proteome</keyword>
<dbReference type="InterPro" id="IPR002585">
    <property type="entry name" value="Cyt-d_ubiquinol_oxidase_su_1"/>
</dbReference>
<evidence type="ECO:0000256" key="11">
    <source>
        <dbReference type="ARBA" id="ARBA00023136"/>
    </source>
</evidence>
<feature type="transmembrane region" description="Helical" evidence="12">
    <location>
        <begin position="50"/>
        <end position="74"/>
    </location>
</feature>
<gene>
    <name evidence="13" type="ORF">L336_0102</name>
</gene>
<comment type="similarity">
    <text evidence="2">Belongs to the cytochrome ubiquinol oxidase subunit 1 family.</text>
</comment>
<dbReference type="Pfam" id="PF01654">
    <property type="entry name" value="Cyt_bd_oxida_I"/>
    <property type="match status" value="1"/>
</dbReference>
<dbReference type="EMBL" id="CP005957">
    <property type="protein sequence ID" value="AGL61813.1"/>
    <property type="molecule type" value="Genomic_DNA"/>
</dbReference>
<dbReference type="AlphaFoldDB" id="R4PJZ2"/>
<dbReference type="KEGG" id="saal:L336_0102"/>
<dbReference type="GO" id="GO:0005886">
    <property type="term" value="C:plasma membrane"/>
    <property type="evidence" value="ECO:0007669"/>
    <property type="project" value="UniProtKB-SubCell"/>
</dbReference>
<feature type="transmembrane region" description="Helical" evidence="12">
    <location>
        <begin position="168"/>
        <end position="185"/>
    </location>
</feature>
<accession>R4PJZ2</accession>
<evidence type="ECO:0008006" key="15">
    <source>
        <dbReference type="Google" id="ProtNLM"/>
    </source>
</evidence>
<feature type="transmembrane region" description="Helical" evidence="12">
    <location>
        <begin position="15"/>
        <end position="38"/>
    </location>
</feature>
<dbReference type="PANTHER" id="PTHR30365">
    <property type="entry name" value="CYTOCHROME D UBIQUINOL OXIDASE"/>
    <property type="match status" value="1"/>
</dbReference>
<feature type="transmembrane region" description="Helical" evidence="12">
    <location>
        <begin position="309"/>
        <end position="328"/>
    </location>
</feature>
<keyword evidence="4" id="KW-1003">Cell membrane</keyword>
<keyword evidence="6 12" id="KW-0812">Transmembrane</keyword>
<name>R4PJZ2_9BACT</name>
<dbReference type="GO" id="GO:0070069">
    <property type="term" value="C:cytochrome complex"/>
    <property type="evidence" value="ECO:0007669"/>
    <property type="project" value="InterPro"/>
</dbReference>
<evidence type="ECO:0000256" key="9">
    <source>
        <dbReference type="ARBA" id="ARBA00022989"/>
    </source>
</evidence>
<evidence type="ECO:0000256" key="8">
    <source>
        <dbReference type="ARBA" id="ARBA00022982"/>
    </source>
</evidence>
<dbReference type="GO" id="GO:0019646">
    <property type="term" value="P:aerobic electron transport chain"/>
    <property type="evidence" value="ECO:0007669"/>
    <property type="project" value="InterPro"/>
</dbReference>
<keyword evidence="10" id="KW-0408">Iron</keyword>
<evidence type="ECO:0000256" key="1">
    <source>
        <dbReference type="ARBA" id="ARBA00004651"/>
    </source>
</evidence>
<feature type="transmembrane region" description="Helical" evidence="12">
    <location>
        <begin position="387"/>
        <end position="407"/>
    </location>
</feature>
<keyword evidence="5" id="KW-0349">Heme</keyword>
<keyword evidence="8" id="KW-0249">Electron transport</keyword>
<evidence type="ECO:0000256" key="6">
    <source>
        <dbReference type="ARBA" id="ARBA00022692"/>
    </source>
</evidence>